<evidence type="ECO:0000313" key="2">
    <source>
        <dbReference type="EnsemblPlants" id="ORUFI06G12060.1"/>
    </source>
</evidence>
<organism evidence="2 3">
    <name type="scientific">Oryza rufipogon</name>
    <name type="common">Brownbeard rice</name>
    <name type="synonym">Asian wild rice</name>
    <dbReference type="NCBI Taxonomy" id="4529"/>
    <lineage>
        <taxon>Eukaryota</taxon>
        <taxon>Viridiplantae</taxon>
        <taxon>Streptophyta</taxon>
        <taxon>Embryophyta</taxon>
        <taxon>Tracheophyta</taxon>
        <taxon>Spermatophyta</taxon>
        <taxon>Magnoliopsida</taxon>
        <taxon>Liliopsida</taxon>
        <taxon>Poales</taxon>
        <taxon>Poaceae</taxon>
        <taxon>BOP clade</taxon>
        <taxon>Oryzoideae</taxon>
        <taxon>Oryzeae</taxon>
        <taxon>Oryzinae</taxon>
        <taxon>Oryza</taxon>
    </lineage>
</organism>
<evidence type="ECO:0000256" key="1">
    <source>
        <dbReference type="SAM" id="MobiDB-lite"/>
    </source>
</evidence>
<accession>A0A0E0PWL5</accession>
<feature type="region of interest" description="Disordered" evidence="1">
    <location>
        <begin position="1"/>
        <end position="42"/>
    </location>
</feature>
<dbReference type="HOGENOM" id="CLU_910258_0_0_1"/>
<feature type="compositionally biased region" description="Gly residues" evidence="1">
    <location>
        <begin position="26"/>
        <end position="35"/>
    </location>
</feature>
<reference evidence="2" key="2">
    <citation type="submission" date="2015-06" db="UniProtKB">
        <authorList>
            <consortium name="EnsemblPlants"/>
        </authorList>
    </citation>
    <scope>IDENTIFICATION</scope>
</reference>
<keyword evidence="3" id="KW-1185">Reference proteome</keyword>
<dbReference type="Gramene" id="ORUFI06G12060.1">
    <property type="protein sequence ID" value="ORUFI06G12060.1"/>
    <property type="gene ID" value="ORUFI06G12060"/>
</dbReference>
<feature type="region of interest" description="Disordered" evidence="1">
    <location>
        <begin position="269"/>
        <end position="306"/>
    </location>
</feature>
<evidence type="ECO:0000313" key="3">
    <source>
        <dbReference type="Proteomes" id="UP000008022"/>
    </source>
</evidence>
<dbReference type="EnsemblPlants" id="ORUFI06G12060.1">
    <property type="protein sequence ID" value="ORUFI06G12060.1"/>
    <property type="gene ID" value="ORUFI06G12060"/>
</dbReference>
<feature type="compositionally biased region" description="Basic and acidic residues" evidence="1">
    <location>
        <begin position="277"/>
        <end position="306"/>
    </location>
</feature>
<protein>
    <submittedName>
        <fullName evidence="2">Uncharacterized protein</fullName>
    </submittedName>
</protein>
<name>A0A0E0PWL5_ORYRU</name>
<sequence>MDGRAPQRRTGFGASRLEAEDSAGEFGEGGGGVVGGAAPPRRAWGRAADGSVAVTAKRRRLRARRMGAGGTTTASRRWPSGGDCGFSAIRATSQECRVDGFMDVVRELPGVAGPGLGLLVDLRRGHVGEVVPERGVHGRQLRRELPQSTQPLGDLLHRRPVGSAHLQALESQPRDLLQRLAARLALHLLVQHLVHLPLPHVDGGHDAHVDGGVAAAAEDVAVVEAVGRLLELLLRVDGECVARPCAQLVVEVGAPRLPPLGRHRDAAVRRLPPCTPADRERLRGRGEEREIERKVGKRERERGGRV</sequence>
<reference evidence="3" key="1">
    <citation type="submission" date="2013-06" db="EMBL/GenBank/DDBJ databases">
        <authorList>
            <person name="Zhao Q."/>
        </authorList>
    </citation>
    <scope>NUCLEOTIDE SEQUENCE</scope>
    <source>
        <strain evidence="3">cv. W1943</strain>
    </source>
</reference>
<dbReference type="AlphaFoldDB" id="A0A0E0PWL5"/>
<dbReference type="Proteomes" id="UP000008022">
    <property type="component" value="Unassembled WGS sequence"/>
</dbReference>
<proteinExistence type="predicted"/>